<reference key="1">
    <citation type="submission" date="2010-11" db="EMBL/GenBank/DDBJ databases">
        <title>The complete sequence of chromosome of Isophaera pallida ATCC 43644.</title>
        <authorList>
            <consortium name="US DOE Joint Genome Institute (JGI-PGF)"/>
            <person name="Lucas S."/>
            <person name="Copeland A."/>
            <person name="Lapidus A."/>
            <person name="Bruce D."/>
            <person name="Goodwin L."/>
            <person name="Pitluck S."/>
            <person name="Kyrpides N."/>
            <person name="Mavromatis K."/>
            <person name="Pagani I."/>
            <person name="Ivanova N."/>
            <person name="Saunders E."/>
            <person name="Brettin T."/>
            <person name="Detter J.C."/>
            <person name="Han C."/>
            <person name="Tapia R."/>
            <person name="Land M."/>
            <person name="Hauser L."/>
            <person name="Markowitz V."/>
            <person name="Cheng J.-F."/>
            <person name="Hugenholtz P."/>
            <person name="Woyke T."/>
            <person name="Wu D."/>
            <person name="Eisen J.A."/>
        </authorList>
    </citation>
    <scope>NUCLEOTIDE SEQUENCE</scope>
    <source>
        <strain>ATCC 43644</strain>
    </source>
</reference>
<reference evidence="1 2" key="2">
    <citation type="journal article" date="2011" name="Stand. Genomic Sci.">
        <title>Complete genome sequence of Isosphaera pallida type strain (IS1B).</title>
        <authorList>
            <consortium name="US DOE Joint Genome Institute (JGI-PGF)"/>
            <person name="Goker M."/>
            <person name="Cleland D."/>
            <person name="Saunders E."/>
            <person name="Lapidus A."/>
            <person name="Nolan M."/>
            <person name="Lucas S."/>
            <person name="Hammon N."/>
            <person name="Deshpande S."/>
            <person name="Cheng J.F."/>
            <person name="Tapia R."/>
            <person name="Han C."/>
            <person name="Goodwin L."/>
            <person name="Pitluck S."/>
            <person name="Liolios K."/>
            <person name="Pagani I."/>
            <person name="Ivanova N."/>
            <person name="Mavromatis K."/>
            <person name="Pati A."/>
            <person name="Chen A."/>
            <person name="Palaniappan K."/>
            <person name="Land M."/>
            <person name="Hauser L."/>
            <person name="Chang Y.J."/>
            <person name="Jeffries C.D."/>
            <person name="Detter J.C."/>
            <person name="Beck B."/>
            <person name="Woyke T."/>
            <person name="Bristow J."/>
            <person name="Eisen J.A."/>
            <person name="Markowitz V."/>
            <person name="Hugenholtz P."/>
            <person name="Kyrpides N.C."/>
            <person name="Klenk H.P."/>
        </authorList>
    </citation>
    <scope>NUCLEOTIDE SEQUENCE [LARGE SCALE GENOMIC DNA]</scope>
    <source>
        <strain evidence="2">ATCC 43644 / DSM 9630 / IS1B</strain>
    </source>
</reference>
<accession>E8R1X5</accession>
<dbReference type="HOGENOM" id="CLU_1452623_0_0_0"/>
<dbReference type="InParanoid" id="E8R1X5"/>
<sequence>MSASNATRGAVNQIKPTTRLELQNGKGSANVFNTFEDMGMQFLYPINWQLDADTDGRRTVVELRAPGDTFVFFLTFDENRPMPDHQIEEALEAVQSSHPHLYVYPRTQVIDGFPSVGYDVELFSLDLLVNVRIRSYQTPRRTVTIFAQWEDDDDDLNEKLVKAVLSTLNECDDLDADDNEPIHNSP</sequence>
<name>E8R1X5_ISOPI</name>
<dbReference type="AlphaFoldDB" id="E8R1X5"/>
<proteinExistence type="predicted"/>
<organism evidence="1 2">
    <name type="scientific">Isosphaera pallida (strain ATCC 43644 / DSM 9630 / IS1B)</name>
    <dbReference type="NCBI Taxonomy" id="575540"/>
    <lineage>
        <taxon>Bacteria</taxon>
        <taxon>Pseudomonadati</taxon>
        <taxon>Planctomycetota</taxon>
        <taxon>Planctomycetia</taxon>
        <taxon>Isosphaerales</taxon>
        <taxon>Isosphaeraceae</taxon>
        <taxon>Isosphaera</taxon>
    </lineage>
</organism>
<gene>
    <name evidence="1" type="ordered locus">Isop_1825</name>
</gene>
<protein>
    <submittedName>
        <fullName evidence="1">Uncharacterized protein</fullName>
    </submittedName>
</protein>
<evidence type="ECO:0000313" key="1">
    <source>
        <dbReference type="EMBL" id="ADV62407.1"/>
    </source>
</evidence>
<dbReference type="KEGG" id="ipa:Isop_1825"/>
<dbReference type="RefSeq" id="WP_013564695.1">
    <property type="nucleotide sequence ID" value="NC_014962.1"/>
</dbReference>
<dbReference type="OrthoDB" id="213056at2"/>
<dbReference type="EMBL" id="CP002353">
    <property type="protein sequence ID" value="ADV62407.1"/>
    <property type="molecule type" value="Genomic_DNA"/>
</dbReference>
<evidence type="ECO:0000313" key="2">
    <source>
        <dbReference type="Proteomes" id="UP000008631"/>
    </source>
</evidence>
<dbReference type="Proteomes" id="UP000008631">
    <property type="component" value="Chromosome"/>
</dbReference>
<keyword evidence="2" id="KW-1185">Reference proteome</keyword>